<organism evidence="6 7">
    <name type="scientific">Pseudocercospora eumusae</name>
    <dbReference type="NCBI Taxonomy" id="321146"/>
    <lineage>
        <taxon>Eukaryota</taxon>
        <taxon>Fungi</taxon>
        <taxon>Dikarya</taxon>
        <taxon>Ascomycota</taxon>
        <taxon>Pezizomycotina</taxon>
        <taxon>Dothideomycetes</taxon>
        <taxon>Dothideomycetidae</taxon>
        <taxon>Mycosphaerellales</taxon>
        <taxon>Mycosphaerellaceae</taxon>
        <taxon>Pseudocercospora</taxon>
    </lineage>
</organism>
<dbReference type="Pfam" id="PF00135">
    <property type="entry name" value="COesterase"/>
    <property type="match status" value="1"/>
</dbReference>
<dbReference type="PROSITE" id="PS00122">
    <property type="entry name" value="CARBOXYLESTERASE_B_1"/>
    <property type="match status" value="1"/>
</dbReference>
<dbReference type="SUPFAM" id="SSF53474">
    <property type="entry name" value="alpha/beta-Hydrolases"/>
    <property type="match status" value="1"/>
</dbReference>
<proteinExistence type="inferred from homology"/>
<dbReference type="ESTHER" id="9pezi-a0a139h8k2">
    <property type="family name" value="Fungal_carboxylesterase_lipase"/>
</dbReference>
<dbReference type="PANTHER" id="PTHR11559">
    <property type="entry name" value="CARBOXYLESTERASE"/>
    <property type="match status" value="1"/>
</dbReference>
<dbReference type="EC" id="3.1.1.-" evidence="3"/>
<accession>A0A139H8K2</accession>
<evidence type="ECO:0000256" key="3">
    <source>
        <dbReference type="RuleBase" id="RU361235"/>
    </source>
</evidence>
<name>A0A139H8K2_9PEZI</name>
<comment type="caution">
    <text evidence="6">The sequence shown here is derived from an EMBL/GenBank/DDBJ whole genome shotgun (WGS) entry which is preliminary data.</text>
</comment>
<evidence type="ECO:0000256" key="2">
    <source>
        <dbReference type="ARBA" id="ARBA00022801"/>
    </source>
</evidence>
<evidence type="ECO:0000256" key="4">
    <source>
        <dbReference type="SAM" id="SignalP"/>
    </source>
</evidence>
<dbReference type="FunFam" id="3.40.50.1820:FF:000299">
    <property type="entry name" value="Carboxylic ester hydrolase"/>
    <property type="match status" value="1"/>
</dbReference>
<keyword evidence="2 3" id="KW-0378">Hydrolase</keyword>
<dbReference type="EMBL" id="LFZN01000106">
    <property type="protein sequence ID" value="KXS98780.1"/>
    <property type="molecule type" value="Genomic_DNA"/>
</dbReference>
<keyword evidence="4" id="KW-0732">Signal</keyword>
<feature type="chain" id="PRO_5013289080" description="Carboxylic ester hydrolase" evidence="4">
    <location>
        <begin position="16"/>
        <end position="535"/>
    </location>
</feature>
<dbReference type="InterPro" id="IPR050309">
    <property type="entry name" value="Type-B_Carboxylest/Lipase"/>
</dbReference>
<feature type="signal peptide" evidence="4">
    <location>
        <begin position="1"/>
        <end position="15"/>
    </location>
</feature>
<evidence type="ECO:0000313" key="7">
    <source>
        <dbReference type="Proteomes" id="UP000070133"/>
    </source>
</evidence>
<dbReference type="AlphaFoldDB" id="A0A139H8K2"/>
<feature type="domain" description="Carboxylesterase type B" evidence="5">
    <location>
        <begin position="20"/>
        <end position="526"/>
    </location>
</feature>
<dbReference type="Proteomes" id="UP000070133">
    <property type="component" value="Unassembled WGS sequence"/>
</dbReference>
<protein>
    <recommendedName>
        <fullName evidence="3">Carboxylic ester hydrolase</fullName>
        <ecNumber evidence="3">3.1.1.-</ecNumber>
    </recommendedName>
</protein>
<dbReference type="InterPro" id="IPR019826">
    <property type="entry name" value="Carboxylesterase_B_AS"/>
</dbReference>
<dbReference type="STRING" id="321146.A0A139H8K2"/>
<gene>
    <name evidence="6" type="ORF">AC578_9053</name>
</gene>
<dbReference type="InterPro" id="IPR029058">
    <property type="entry name" value="AB_hydrolase_fold"/>
</dbReference>
<reference evidence="6 7" key="1">
    <citation type="submission" date="2015-07" db="EMBL/GenBank/DDBJ databases">
        <title>Comparative genomics of the Sigatoka disease complex on banana suggests a link between parallel evolutionary changes in Pseudocercospora fijiensis and Pseudocercospora eumusae and increased virulence on the banana host.</title>
        <authorList>
            <person name="Chang T.-C."/>
            <person name="Salvucci A."/>
            <person name="Crous P.W."/>
            <person name="Stergiopoulos I."/>
        </authorList>
    </citation>
    <scope>NUCLEOTIDE SEQUENCE [LARGE SCALE GENOMIC DNA]</scope>
    <source>
        <strain evidence="6 7">CBS 114824</strain>
    </source>
</reference>
<sequence>MLALTWLLLAAVSKAQEALIANLDYGSFQGAYSSEYSVSYWQKIPFAAKPIGPNRFRAPQPPDPITNGTYDSSQTFDMCVQRTTNGTEDCLYLGLYGRPWKEGQSLRPVVVVWHGGAFIQGSATFTIPPSAYPILNVSALNDFVVVYPSYRVNAFGFLPGRQVAGDRLSDLNVGLLDQQAALKWTQKYIHNFGGDPANVTIWGQSAGAGSVVAQVIANGGRTSPRLFSKALISSPFWPKTYRYDSPEAQDIYDRFAELAGCAGDDSLSCLKAADVQTLRNASLAISASHTYNSSSYTWAPVIDDQFIFQPLSQASASGAVNVDFAFSTYNSHEGENFVPPGLQNATGADGFNSSTASFDAWLQGFLPKLSSEDLDRIRQLYPASGEVDGLVYDSTYVRAGLVYRDSVLACPALWTAKSSRARQYILALTHASNSAEYTIDPARHGSDTQYWNQVNQIQKTDPTIYDGYAGAFASYFQSGDPNLHKLTADSEPGVPELTETKQKFVVKADGFQNLPIEDLERRCDFWRSIAAKVPI</sequence>
<comment type="similarity">
    <text evidence="1 3">Belongs to the type-B carboxylesterase/lipase family.</text>
</comment>
<evidence type="ECO:0000313" key="6">
    <source>
        <dbReference type="EMBL" id="KXS98780.1"/>
    </source>
</evidence>
<dbReference type="InterPro" id="IPR002018">
    <property type="entry name" value="CarbesteraseB"/>
</dbReference>
<dbReference type="Gene3D" id="3.40.50.1820">
    <property type="entry name" value="alpha/beta hydrolase"/>
    <property type="match status" value="1"/>
</dbReference>
<evidence type="ECO:0000256" key="1">
    <source>
        <dbReference type="ARBA" id="ARBA00005964"/>
    </source>
</evidence>
<dbReference type="OrthoDB" id="408631at2759"/>
<dbReference type="GO" id="GO:0016787">
    <property type="term" value="F:hydrolase activity"/>
    <property type="evidence" value="ECO:0007669"/>
    <property type="project" value="UniProtKB-KW"/>
</dbReference>
<keyword evidence="7" id="KW-1185">Reference proteome</keyword>
<evidence type="ECO:0000259" key="5">
    <source>
        <dbReference type="Pfam" id="PF00135"/>
    </source>
</evidence>